<dbReference type="EMBL" id="MT631603">
    <property type="protein sequence ID" value="QNO55134.1"/>
    <property type="molecule type" value="Genomic_DNA"/>
</dbReference>
<reference evidence="3" key="1">
    <citation type="submission" date="2020-06" db="EMBL/GenBank/DDBJ databases">
        <title>Unique genomic features of the anaerobic methanotrophic archaea.</title>
        <authorList>
            <person name="Chadwick G.L."/>
            <person name="Skennerton C.T."/>
            <person name="Laso-Perez R."/>
            <person name="Leu A.O."/>
            <person name="Speth D.R."/>
            <person name="Yu H."/>
            <person name="Morgan-Lang C."/>
            <person name="Hatzenpichler R."/>
            <person name="Goudeau D."/>
            <person name="Malmstrom R."/>
            <person name="Brazelton W.J."/>
            <person name="Woyke T."/>
            <person name="Hallam S.J."/>
            <person name="Tyson G.W."/>
            <person name="Wegener G."/>
            <person name="Boetius A."/>
            <person name="Orphan V."/>
        </authorList>
    </citation>
    <scope>NUCLEOTIDE SEQUENCE</scope>
</reference>
<proteinExistence type="predicted"/>
<dbReference type="EMBL" id="MT631601">
    <property type="protein sequence ID" value="QNO55063.1"/>
    <property type="molecule type" value="Genomic_DNA"/>
</dbReference>
<feature type="transmembrane region" description="Helical" evidence="1">
    <location>
        <begin position="21"/>
        <end position="41"/>
    </location>
</feature>
<keyword evidence="1" id="KW-0812">Transmembrane</keyword>
<feature type="transmembrane region" description="Helical" evidence="1">
    <location>
        <begin position="61"/>
        <end position="81"/>
    </location>
</feature>
<protein>
    <submittedName>
        <fullName evidence="3">Uncharacterized protein</fullName>
    </submittedName>
</protein>
<evidence type="ECO:0000313" key="3">
    <source>
        <dbReference type="EMBL" id="QNO55134.1"/>
    </source>
</evidence>
<organism evidence="3">
    <name type="scientific">Candidatus Methanophaga sp. ANME-1 ERB7</name>
    <dbReference type="NCBI Taxonomy" id="2759913"/>
    <lineage>
        <taxon>Archaea</taxon>
        <taxon>Methanobacteriati</taxon>
        <taxon>Methanobacteriota</taxon>
        <taxon>Stenosarchaea group</taxon>
        <taxon>Methanomicrobia</taxon>
        <taxon>Candidatus Methanophagales</taxon>
        <taxon>Candidatus Methanophagaceae</taxon>
        <taxon>Candidatus Methanophaga</taxon>
    </lineage>
</organism>
<evidence type="ECO:0000256" key="1">
    <source>
        <dbReference type="SAM" id="Phobius"/>
    </source>
</evidence>
<name>A0A7G9Z4F0_9EURY</name>
<keyword evidence="1" id="KW-1133">Transmembrane helix</keyword>
<accession>A0A7G9Z4F0</accession>
<evidence type="ECO:0000313" key="2">
    <source>
        <dbReference type="EMBL" id="QNO55063.1"/>
    </source>
</evidence>
<dbReference type="AlphaFoldDB" id="A0A7G9Z4F0"/>
<sequence>MIFIFWVALLSTGGERLSERILVLCCDFFAMYLLIFESVAIPHNTMVLFGSYGIVLSSKMFIIQEIVSALIAGVVVVTVDWKLVKKIFVRK</sequence>
<keyword evidence="1" id="KW-0472">Membrane</keyword>
<gene>
    <name evidence="2" type="ORF">FPOEFMDM_00048</name>
    <name evidence="3" type="ORF">MNNOGLJF_00048</name>
</gene>